<dbReference type="SMART" id="SM00955">
    <property type="entry name" value="RNB"/>
    <property type="match status" value="1"/>
</dbReference>
<evidence type="ECO:0000256" key="9">
    <source>
        <dbReference type="HAMAP-Rule" id="MF_01036"/>
    </source>
</evidence>
<evidence type="ECO:0000256" key="6">
    <source>
        <dbReference type="ARBA" id="ARBA00022801"/>
    </source>
</evidence>
<organism evidence="12 13">
    <name type="scientific">Enterovibrio gelatinilyticus</name>
    <dbReference type="NCBI Taxonomy" id="2899819"/>
    <lineage>
        <taxon>Bacteria</taxon>
        <taxon>Pseudomonadati</taxon>
        <taxon>Pseudomonadota</taxon>
        <taxon>Gammaproteobacteria</taxon>
        <taxon>Vibrionales</taxon>
        <taxon>Vibrionaceae</taxon>
        <taxon>Enterovibrio</taxon>
    </lineage>
</organism>
<evidence type="ECO:0000256" key="7">
    <source>
        <dbReference type="ARBA" id="ARBA00022839"/>
    </source>
</evidence>
<keyword evidence="5 9" id="KW-0540">Nuclease</keyword>
<dbReference type="InterPro" id="IPR011129">
    <property type="entry name" value="CSD"/>
</dbReference>
<gene>
    <name evidence="9" type="primary">rnb</name>
    <name evidence="12" type="ORF">LRP50_03375</name>
</gene>
<name>A0ABT5QXA3_9GAMM</name>
<dbReference type="NCBIfam" id="NF003455">
    <property type="entry name" value="PRK05054.1"/>
    <property type="match status" value="1"/>
</dbReference>
<keyword evidence="8 9" id="KW-0694">RNA-binding</keyword>
<sequence length="669" mass="75494">MFQDNPLLAQLKQQIKETIPKKEGTIKATEKGFGFLEVDNKTSYFIPPIYMKKVMHGDKVVALIRTEKEKELAEPDELVEQSITRFIGRVKMIRDKLNVVPDSPQLKDAIRAKTRKGLSHDALSEGDWVVASLIRHPLNGENGFFCEISEKITDANDKIAPWWVTLAKHSLPNQEPAPQDNWEMLDESLVREDLTHLPFITIDNASTKDMDDALYTVANADGTFTLTIAIADPTAYVAENTQLDKQARDRGYTIYLPGRNIPMLPRELSDDLCSLREEEIRPALCCRVTVQADGTITDNASFFSATIKSQARLAYDNVSDWLENGHCENWQPNDIIAEQVNALHGLAKVRVNWRETHAVTFPDRPDYRFELSEDNDVVAIHVDARRIANRMVEEAMITANICAGRALREHFGFGVFNTHAGFSPEKMADVVELINQHGGDVSADNLATIEGFSALRRWLNTQETSYLDNRIRKFQSYSEVGNAPLPHFAMGLDVYATWTSPIRKYGDMINHRLLKAIVRGETAAQTPDDMIGEELALHRKHHRMAERDVSDWLYVRLLKDSVREKKTFLAEIFDINRAGMRVRLLENGAMTFIPGSLICENKKRVECNAEAGTLSVDGNKEFQLGDQIEVIITDIKEPTRSIVGKPTREFAVVAEKNEADVTTVDAKSE</sequence>
<dbReference type="InterPro" id="IPR012340">
    <property type="entry name" value="NA-bd_OB-fold"/>
</dbReference>
<feature type="domain" description="Cold-shock" evidence="10">
    <location>
        <begin position="23"/>
        <end position="79"/>
    </location>
</feature>
<dbReference type="Gene3D" id="2.40.50.640">
    <property type="match status" value="1"/>
</dbReference>
<accession>A0ABT5QXA3</accession>
<dbReference type="RefSeq" id="WP_274163081.1">
    <property type="nucleotide sequence ID" value="NZ_JAJUBC010000003.1"/>
</dbReference>
<dbReference type="SMART" id="SM00357">
    <property type="entry name" value="CSP"/>
    <property type="match status" value="1"/>
</dbReference>
<evidence type="ECO:0000259" key="11">
    <source>
        <dbReference type="SMART" id="SM00955"/>
    </source>
</evidence>
<dbReference type="SUPFAM" id="SSF50249">
    <property type="entry name" value="Nucleic acid-binding proteins"/>
    <property type="match status" value="4"/>
</dbReference>
<dbReference type="Gene3D" id="2.40.50.140">
    <property type="entry name" value="Nucleic acid-binding proteins"/>
    <property type="match status" value="2"/>
</dbReference>
<dbReference type="InterPro" id="IPR001900">
    <property type="entry name" value="RNase_II/R"/>
</dbReference>
<dbReference type="EC" id="3.1.13.1" evidence="9"/>
<evidence type="ECO:0000256" key="2">
    <source>
        <dbReference type="ARBA" id="ARBA00004496"/>
    </source>
</evidence>
<dbReference type="InterPro" id="IPR011804">
    <property type="entry name" value="RNase_II"/>
</dbReference>
<keyword evidence="7 9" id="KW-0269">Exonuclease</keyword>
<evidence type="ECO:0000256" key="4">
    <source>
        <dbReference type="ARBA" id="ARBA00022490"/>
    </source>
</evidence>
<dbReference type="PANTHER" id="PTHR23355">
    <property type="entry name" value="RIBONUCLEASE"/>
    <property type="match status" value="1"/>
</dbReference>
<evidence type="ECO:0000313" key="13">
    <source>
        <dbReference type="Proteomes" id="UP001149400"/>
    </source>
</evidence>
<dbReference type="InterPro" id="IPR050180">
    <property type="entry name" value="RNR_Ribonuclease"/>
</dbReference>
<dbReference type="PROSITE" id="PS01175">
    <property type="entry name" value="RIBONUCLEASE_II"/>
    <property type="match status" value="1"/>
</dbReference>
<keyword evidence="6 9" id="KW-0378">Hydrolase</keyword>
<comment type="function">
    <text evidence="9">Involved in mRNA degradation. Hydrolyzes single-stranded polyribonucleotides processively in the 3' to 5' direction.</text>
</comment>
<dbReference type="InterPro" id="IPR013223">
    <property type="entry name" value="RNase_B_OB_dom"/>
</dbReference>
<comment type="subcellular location">
    <subcellularLocation>
        <location evidence="2 9">Cytoplasm</location>
    </subcellularLocation>
</comment>
<reference evidence="12" key="1">
    <citation type="submission" date="2021-12" db="EMBL/GenBank/DDBJ databases">
        <title>Enterovibrio ZSDZ35 sp. nov. and Enterovibrio ZSDZ42 sp. nov., isolated from coastal seawater in Qingdao.</title>
        <authorList>
            <person name="Zhang P."/>
        </authorList>
    </citation>
    <scope>NUCLEOTIDE SEQUENCE</scope>
    <source>
        <strain evidence="12">ZSDZ42</strain>
    </source>
</reference>
<evidence type="ECO:0000256" key="5">
    <source>
        <dbReference type="ARBA" id="ARBA00022722"/>
    </source>
</evidence>
<evidence type="ECO:0000256" key="8">
    <source>
        <dbReference type="ARBA" id="ARBA00022884"/>
    </source>
</evidence>
<dbReference type="EMBL" id="JAJUBC010000003">
    <property type="protein sequence ID" value="MDD1792161.1"/>
    <property type="molecule type" value="Genomic_DNA"/>
</dbReference>
<proteinExistence type="inferred from homology"/>
<dbReference type="InterPro" id="IPR022966">
    <property type="entry name" value="RNase_II/R_CS"/>
</dbReference>
<keyword evidence="4 9" id="KW-0963">Cytoplasm</keyword>
<comment type="similarity">
    <text evidence="3 9">Belongs to the RNR ribonuclease family. RNase II subfamily.</text>
</comment>
<dbReference type="PANTHER" id="PTHR23355:SF37">
    <property type="entry name" value="EXORIBONUCLEASE 2"/>
    <property type="match status" value="1"/>
</dbReference>
<feature type="domain" description="RNB" evidence="11">
    <location>
        <begin position="191"/>
        <end position="520"/>
    </location>
</feature>
<keyword evidence="13" id="KW-1185">Reference proteome</keyword>
<comment type="caution">
    <text evidence="12">The sequence shown here is derived from an EMBL/GenBank/DDBJ whole genome shotgun (WGS) entry which is preliminary data.</text>
</comment>
<protein>
    <recommendedName>
        <fullName evidence="9">Exoribonuclease 2</fullName>
        <ecNumber evidence="9">3.1.13.1</ecNumber>
    </recommendedName>
    <alternativeName>
        <fullName evidence="9">Exoribonuclease II</fullName>
        <shortName evidence="9">RNase II</shortName>
        <shortName evidence="9">Ribonuclease II</shortName>
    </alternativeName>
</protein>
<dbReference type="Pfam" id="PF00773">
    <property type="entry name" value="RNB"/>
    <property type="match status" value="1"/>
</dbReference>
<dbReference type="NCBIfam" id="TIGR00358">
    <property type="entry name" value="3_prime_RNase"/>
    <property type="match status" value="1"/>
</dbReference>
<dbReference type="InterPro" id="IPR003029">
    <property type="entry name" value="S1_domain"/>
</dbReference>
<dbReference type="Pfam" id="PF00575">
    <property type="entry name" value="S1"/>
    <property type="match status" value="1"/>
</dbReference>
<dbReference type="InterPro" id="IPR004476">
    <property type="entry name" value="RNase_II/RNase_R"/>
</dbReference>
<dbReference type="GO" id="GO:0008859">
    <property type="term" value="F:exoribonuclease II activity"/>
    <property type="evidence" value="ECO:0007669"/>
    <property type="project" value="UniProtKB-EC"/>
</dbReference>
<evidence type="ECO:0000259" key="10">
    <source>
        <dbReference type="SMART" id="SM00357"/>
    </source>
</evidence>
<dbReference type="Pfam" id="PF08206">
    <property type="entry name" value="OB_RNB"/>
    <property type="match status" value="1"/>
</dbReference>
<dbReference type="Proteomes" id="UP001149400">
    <property type="component" value="Unassembled WGS sequence"/>
</dbReference>
<evidence type="ECO:0000313" key="12">
    <source>
        <dbReference type="EMBL" id="MDD1792161.1"/>
    </source>
</evidence>
<evidence type="ECO:0000256" key="1">
    <source>
        <dbReference type="ARBA" id="ARBA00001849"/>
    </source>
</evidence>
<comment type="catalytic activity">
    <reaction evidence="1 9">
        <text>Exonucleolytic cleavage in the 3'- to 5'-direction to yield nucleoside 5'-phosphates.</text>
        <dbReference type="EC" id="3.1.13.1"/>
    </reaction>
</comment>
<dbReference type="NCBIfam" id="TIGR02062">
    <property type="entry name" value="RNase_B"/>
    <property type="match status" value="1"/>
</dbReference>
<evidence type="ECO:0000256" key="3">
    <source>
        <dbReference type="ARBA" id="ARBA00009925"/>
    </source>
</evidence>
<dbReference type="HAMAP" id="MF_01036">
    <property type="entry name" value="RNase_II"/>
    <property type="match status" value="1"/>
</dbReference>